<gene>
    <name evidence="5" type="primary">SI:DKEY-51D8.9</name>
</gene>
<feature type="compositionally biased region" description="Acidic residues" evidence="3">
    <location>
        <begin position="795"/>
        <end position="809"/>
    </location>
</feature>
<protein>
    <submittedName>
        <fullName evidence="5">Si:dkey-51d8.9</fullName>
    </submittedName>
</protein>
<feature type="region of interest" description="Disordered" evidence="3">
    <location>
        <begin position="106"/>
        <end position="157"/>
    </location>
</feature>
<feature type="compositionally biased region" description="Polar residues" evidence="3">
    <location>
        <begin position="828"/>
        <end position="857"/>
    </location>
</feature>
<accession>A0A1A8SKQ1</accession>
<feature type="compositionally biased region" description="Acidic residues" evidence="3">
    <location>
        <begin position="131"/>
        <end position="149"/>
    </location>
</feature>
<feature type="region of interest" description="Disordered" evidence="3">
    <location>
        <begin position="203"/>
        <end position="231"/>
    </location>
</feature>
<feature type="compositionally biased region" description="Basic and acidic residues" evidence="3">
    <location>
        <begin position="112"/>
        <end position="127"/>
    </location>
</feature>
<dbReference type="InterPro" id="IPR002219">
    <property type="entry name" value="PKC_DAG/PE"/>
</dbReference>
<name>A0A1A8SKQ1_9TELE</name>
<evidence type="ECO:0000256" key="3">
    <source>
        <dbReference type="SAM" id="MobiDB-lite"/>
    </source>
</evidence>
<dbReference type="GO" id="GO:0046872">
    <property type="term" value="F:metal ion binding"/>
    <property type="evidence" value="ECO:0007669"/>
    <property type="project" value="UniProtKB-KW"/>
</dbReference>
<feature type="region of interest" description="Disordered" evidence="3">
    <location>
        <begin position="795"/>
        <end position="857"/>
    </location>
</feature>
<reference evidence="5" key="2">
    <citation type="submission" date="2016-06" db="EMBL/GenBank/DDBJ databases">
        <title>The genome of a short-lived fish provides insights into sex chromosome evolution and the genetic control of aging.</title>
        <authorList>
            <person name="Reichwald K."/>
            <person name="Felder M."/>
            <person name="Petzold A."/>
            <person name="Koch P."/>
            <person name="Groth M."/>
            <person name="Platzer M."/>
        </authorList>
    </citation>
    <scope>NUCLEOTIDE SEQUENCE</scope>
    <source>
        <tissue evidence="5">Brain</tissue>
    </source>
</reference>
<evidence type="ECO:0000256" key="2">
    <source>
        <dbReference type="ARBA" id="ARBA00022833"/>
    </source>
</evidence>
<reference evidence="5" key="1">
    <citation type="submission" date="2016-05" db="EMBL/GenBank/DDBJ databases">
        <authorList>
            <person name="Lavstsen T."/>
            <person name="Jespersen J.S."/>
        </authorList>
    </citation>
    <scope>NUCLEOTIDE SEQUENCE</scope>
    <source>
        <tissue evidence="5">Brain</tissue>
    </source>
</reference>
<dbReference type="PROSITE" id="PS50081">
    <property type="entry name" value="ZF_DAG_PE_2"/>
    <property type="match status" value="1"/>
</dbReference>
<feature type="region of interest" description="Disordered" evidence="3">
    <location>
        <begin position="865"/>
        <end position="884"/>
    </location>
</feature>
<evidence type="ECO:0000313" key="5">
    <source>
        <dbReference type="EMBL" id="SBS18274.1"/>
    </source>
</evidence>
<evidence type="ECO:0000256" key="1">
    <source>
        <dbReference type="ARBA" id="ARBA00022723"/>
    </source>
</evidence>
<keyword evidence="1" id="KW-0479">Metal-binding</keyword>
<proteinExistence type="predicted"/>
<dbReference type="EMBL" id="HAEI01015805">
    <property type="protein sequence ID" value="SBS18274.1"/>
    <property type="molecule type" value="Transcribed_RNA"/>
</dbReference>
<feature type="compositionally biased region" description="Basic and acidic residues" evidence="3">
    <location>
        <begin position="869"/>
        <end position="880"/>
    </location>
</feature>
<dbReference type="PANTHER" id="PTHR33480:SF5">
    <property type="entry name" value="SI:DKEY-51D8.9"/>
    <property type="match status" value="1"/>
</dbReference>
<dbReference type="SUPFAM" id="SSF57889">
    <property type="entry name" value="Cysteine-rich domain"/>
    <property type="match status" value="1"/>
</dbReference>
<evidence type="ECO:0000259" key="4">
    <source>
        <dbReference type="PROSITE" id="PS50081"/>
    </source>
</evidence>
<feature type="domain" description="Phorbol-ester/DAG-type" evidence="4">
    <location>
        <begin position="41"/>
        <end position="91"/>
    </location>
</feature>
<organism evidence="5">
    <name type="scientific">Nothobranchius rachovii</name>
    <name type="common">bluefin notho</name>
    <dbReference type="NCBI Taxonomy" id="451742"/>
    <lineage>
        <taxon>Eukaryota</taxon>
        <taxon>Metazoa</taxon>
        <taxon>Chordata</taxon>
        <taxon>Craniata</taxon>
        <taxon>Vertebrata</taxon>
        <taxon>Euteleostomi</taxon>
        <taxon>Actinopterygii</taxon>
        <taxon>Neopterygii</taxon>
        <taxon>Teleostei</taxon>
        <taxon>Neoteleostei</taxon>
        <taxon>Acanthomorphata</taxon>
        <taxon>Ovalentaria</taxon>
        <taxon>Atherinomorphae</taxon>
        <taxon>Cyprinodontiformes</taxon>
        <taxon>Nothobranchiidae</taxon>
        <taxon>Nothobranchius</taxon>
    </lineage>
</organism>
<dbReference type="InterPro" id="IPR046349">
    <property type="entry name" value="C1-like_sf"/>
</dbReference>
<feature type="compositionally biased region" description="Basic and acidic residues" evidence="3">
    <location>
        <begin position="215"/>
        <end position="231"/>
    </location>
</feature>
<dbReference type="PANTHER" id="PTHR33480">
    <property type="entry name" value="SET DOMAIN-CONTAINING PROTEIN-RELATED"/>
    <property type="match status" value="1"/>
</dbReference>
<sequence>MPGNNLKQTDPNLISTNRNAEDLSEETTFLSSACNMEQCRKHYLVCATLSSLDKCAQCVGPVSSMKWLGYRCKFCSTVWHACCLKRLKINIEDQLQHSSQEKELFEYSGGHSSDKDTEVLSESHDISDDQCNSDEDYIPDSDSEDEDLDSGVSLLSKQSTVGQKERNLAILDTNMIEECHTISEPVPSTSQCWPPICRDKMSDNAAGTLGPATSLEDRVSQKKLESQDKQESTLQMSNKNFCFVCGKPQSKISRHLRTHKDHAEIAYAFSLPDDSKKRKVLVEKMRNKGNFRHNTKVLQAGQGPLKVKRMPKAKVESEKFIHCMYCQGMYIRKDLWRHVRRCPCKPVNEDPNEKRGRTKVLALAMAQESTMCQQISEGVWKLLSVMNQDDVASVVRNDLTIIQFAQSLYNKHGKDPTKYEYMRQKLREVGRLLLCLRTEFSIHNLEDAVKPANFQKLVQAIKTVAGFNEETCSYQIPSLALKLGHTLQKVCDIIHCRALIAESEELIRSTEVFKKLYNSKWSELVSHTALNNLSQAKYNKPLTLPFTEDVQCLHQYLKKAGETAFCNLSEKATPKTYGELAKITLAQVIVFNRRRAGEVSKMHLQGFQKRDDTKLHEDVAMGLSKVEQKLCNYFSRVEIMGKRGRKVAILLTPKVVDALSLLTTKRDDCGVSPTNLFLFARPTSQSHYRGQDCLRFYANQCGAKHPEFLRSTHLRKHVATLSQVLNLKNNELDQVADFLGHDIRVHREFYRLPVPTTQLAKISKLLLSMEKGQLSTLQGKSLDDIDIEDELALSDTEAMESESESDDSESERSAHEFRNTVLVEAADSTPTMPQMTPQRMQRRTPQTTPDTDNFGVVSTSSIEDANQSLDEKSSNQELRRGPKKPWSTAEVVAVMRHFKNHISKGKLASKTECSHCKLVEGPVLANRTVQNIRDFVRNRGITAKRQALKQI</sequence>
<keyword evidence="2" id="KW-0862">Zinc</keyword>
<dbReference type="AlphaFoldDB" id="A0A1A8SKQ1"/>